<organism evidence="2 3">
    <name type="scientific">Hermetia illucens</name>
    <name type="common">Black soldier fly</name>
    <dbReference type="NCBI Taxonomy" id="343691"/>
    <lineage>
        <taxon>Eukaryota</taxon>
        <taxon>Metazoa</taxon>
        <taxon>Ecdysozoa</taxon>
        <taxon>Arthropoda</taxon>
        <taxon>Hexapoda</taxon>
        <taxon>Insecta</taxon>
        <taxon>Pterygota</taxon>
        <taxon>Neoptera</taxon>
        <taxon>Endopterygota</taxon>
        <taxon>Diptera</taxon>
        <taxon>Brachycera</taxon>
        <taxon>Stratiomyomorpha</taxon>
        <taxon>Stratiomyidae</taxon>
        <taxon>Hermetiinae</taxon>
        <taxon>Hermetia</taxon>
    </lineage>
</organism>
<evidence type="ECO:0000259" key="1">
    <source>
        <dbReference type="Pfam" id="PF17921"/>
    </source>
</evidence>
<keyword evidence="3" id="KW-1185">Reference proteome</keyword>
<dbReference type="Gene3D" id="3.30.420.10">
    <property type="entry name" value="Ribonuclease H-like superfamily/Ribonuclease H"/>
    <property type="match status" value="1"/>
</dbReference>
<dbReference type="Gene3D" id="1.10.340.70">
    <property type="match status" value="1"/>
</dbReference>
<dbReference type="InParanoid" id="A0A7R8UBS7"/>
<sequence length="694" mass="80919">MVERPFESLIKEARSISVYDGNNEKTALQPWLVEVNDIILLTNAGPQRAYIFNIIMSKIQGPARQVIQRIMNPNWESMRAALIANFGVTGEGYLLINNNKLYFNYACPEEINHSEELVEDNNWEKLFQGLNQEESAALKKILKENKDLFYKEEEENTSNVATIHSGIEERLDFISIKEGIVNIYRTQILIVEQKVKEFELLNGKRKIYIDKSDIENNYFVTDILRRHLPEKGTVGIHSELSDHEYNIVQLQIVELYSNNRNLKFIKCTSKAIDLINEEQCYGKIKEIHEKGNHRGIQENFEEIKHLYYYKKIIQLITKYINNCEVCNLAKYDRNPVKVEFKLIETPNDINQIVHLDVFLIGKRMFFTGYIRERNSCLGKPRKLVAEKEFNMVNVKEFLRQESIEIHFTSPKSHTGNSDISRAHSSLLEHIRTLTLTERDMSISEKVLKATEFYNTTIHSTINCKPLDVQLGQVDKSKIAQLMQEKKEKWVSYCNKNREQQQNITHDKVYIKNYVNERYKEEPKYRKARGQKTKIFHKGNLILFLLGIITVLLQIKSTLAQPSLQVEEVHSATGLLLIKKGNEKLIRDYKRIYHKIDLRQYELALLELEKNIADPEIIKESEMHTYVEDNISLKEGGVTYPTQPNNDINTLESQPNNVINETNSLESPLDSNVNKIYPTISLCNEFKPNSFYKIE</sequence>
<dbReference type="OrthoDB" id="8031975at2759"/>
<dbReference type="Pfam" id="PF17921">
    <property type="entry name" value="Integrase_H2C2"/>
    <property type="match status" value="1"/>
</dbReference>
<dbReference type="GO" id="GO:0003676">
    <property type="term" value="F:nucleic acid binding"/>
    <property type="evidence" value="ECO:0007669"/>
    <property type="project" value="InterPro"/>
</dbReference>
<accession>A0A7R8UBS7</accession>
<feature type="domain" description="Integrase zinc-binding" evidence="1">
    <location>
        <begin position="284"/>
        <end position="331"/>
    </location>
</feature>
<dbReference type="InterPro" id="IPR041588">
    <property type="entry name" value="Integrase_H2C2"/>
</dbReference>
<dbReference type="SUPFAM" id="SSF53098">
    <property type="entry name" value="Ribonuclease H-like"/>
    <property type="match status" value="1"/>
</dbReference>
<evidence type="ECO:0000313" key="3">
    <source>
        <dbReference type="Proteomes" id="UP000594454"/>
    </source>
</evidence>
<proteinExistence type="predicted"/>
<dbReference type="Proteomes" id="UP000594454">
    <property type="component" value="Chromosome 1"/>
</dbReference>
<evidence type="ECO:0000313" key="2">
    <source>
        <dbReference type="EMBL" id="CAD7077813.1"/>
    </source>
</evidence>
<dbReference type="AlphaFoldDB" id="A0A7R8UBS7"/>
<protein>
    <recommendedName>
        <fullName evidence="1">Integrase zinc-binding domain-containing protein</fullName>
    </recommendedName>
</protein>
<name>A0A7R8UBS7_HERIL</name>
<dbReference type="InterPro" id="IPR036397">
    <property type="entry name" value="RNaseH_sf"/>
</dbReference>
<dbReference type="EMBL" id="LR899009">
    <property type="protein sequence ID" value="CAD7077813.1"/>
    <property type="molecule type" value="Genomic_DNA"/>
</dbReference>
<gene>
    <name evidence="2" type="ORF">HERILL_LOCUS1124</name>
</gene>
<dbReference type="InterPro" id="IPR012337">
    <property type="entry name" value="RNaseH-like_sf"/>
</dbReference>
<reference evidence="2 3" key="1">
    <citation type="submission" date="2020-11" db="EMBL/GenBank/DDBJ databases">
        <authorList>
            <person name="Wallbank WR R."/>
            <person name="Pardo Diaz C."/>
            <person name="Kozak K."/>
            <person name="Martin S."/>
            <person name="Jiggins C."/>
            <person name="Moest M."/>
            <person name="Warren A I."/>
            <person name="Generalovic N T."/>
            <person name="Byers J.R.P. K."/>
            <person name="Montejo-Kovacevich G."/>
            <person name="Yen C E."/>
        </authorList>
    </citation>
    <scope>NUCLEOTIDE SEQUENCE [LARGE SCALE GENOMIC DNA]</scope>
</reference>